<gene>
    <name evidence="12" type="ORF">DICPUDRAFT_158764</name>
</gene>
<proteinExistence type="inferred from homology"/>
<evidence type="ECO:0000313" key="12">
    <source>
        <dbReference type="EMBL" id="EGC29628.1"/>
    </source>
</evidence>
<feature type="region of interest" description="Disordered" evidence="8">
    <location>
        <begin position="410"/>
        <end position="459"/>
    </location>
</feature>
<dbReference type="Gene3D" id="3.30.1520.10">
    <property type="entry name" value="Phox-like domain"/>
    <property type="match status" value="1"/>
</dbReference>
<dbReference type="InterPro" id="IPR001683">
    <property type="entry name" value="PX_dom"/>
</dbReference>
<keyword evidence="4" id="KW-0443">Lipid metabolism</keyword>
<feature type="coiled-coil region" evidence="7">
    <location>
        <begin position="373"/>
        <end position="400"/>
    </location>
</feature>
<organism evidence="12 13">
    <name type="scientific">Dictyostelium purpureum</name>
    <name type="common">Slime mold</name>
    <dbReference type="NCBI Taxonomy" id="5786"/>
    <lineage>
        <taxon>Eukaryota</taxon>
        <taxon>Amoebozoa</taxon>
        <taxon>Evosea</taxon>
        <taxon>Eumycetozoa</taxon>
        <taxon>Dictyostelia</taxon>
        <taxon>Dictyosteliales</taxon>
        <taxon>Dictyosteliaceae</taxon>
        <taxon>Dictyostelium</taxon>
    </lineage>
</organism>
<dbReference type="GO" id="GO:0046856">
    <property type="term" value="P:phosphatidylinositol dephosphorylation"/>
    <property type="evidence" value="ECO:0000318"/>
    <property type="project" value="GO_Central"/>
</dbReference>
<evidence type="ECO:0000256" key="8">
    <source>
        <dbReference type="SAM" id="MobiDB-lite"/>
    </source>
</evidence>
<dbReference type="PANTHER" id="PTHR10807:SF126">
    <property type="entry name" value="PHOSPHATIDYLINOSITOL-3-PHOSPHATASE"/>
    <property type="match status" value="1"/>
</dbReference>
<dbReference type="PROSITE" id="PS50195">
    <property type="entry name" value="PX"/>
    <property type="match status" value="1"/>
</dbReference>
<dbReference type="eggNOG" id="KOG1259">
    <property type="taxonomic scope" value="Eukaryota"/>
</dbReference>
<dbReference type="InterPro" id="IPR011993">
    <property type="entry name" value="PH-like_dom_sf"/>
</dbReference>
<dbReference type="InterPro" id="IPR001849">
    <property type="entry name" value="PH_domain"/>
</dbReference>
<dbReference type="EMBL" id="GL871409">
    <property type="protein sequence ID" value="EGC29628.1"/>
    <property type="molecule type" value="Genomic_DNA"/>
</dbReference>
<reference evidence="13" key="1">
    <citation type="journal article" date="2011" name="Genome Biol.">
        <title>Comparative genomics of the social amoebae Dictyostelium discoideum and Dictyostelium purpureum.</title>
        <authorList>
            <consortium name="US DOE Joint Genome Institute (JGI-PGF)"/>
            <person name="Sucgang R."/>
            <person name="Kuo A."/>
            <person name="Tian X."/>
            <person name="Salerno W."/>
            <person name="Parikh A."/>
            <person name="Feasley C.L."/>
            <person name="Dalin E."/>
            <person name="Tu H."/>
            <person name="Huang E."/>
            <person name="Barry K."/>
            <person name="Lindquist E."/>
            <person name="Shapiro H."/>
            <person name="Bruce D."/>
            <person name="Schmutz J."/>
            <person name="Salamov A."/>
            <person name="Fey P."/>
            <person name="Gaudet P."/>
            <person name="Anjard C."/>
            <person name="Babu M.M."/>
            <person name="Basu S."/>
            <person name="Bushmanova Y."/>
            <person name="van der Wel H."/>
            <person name="Katoh-Kurasawa M."/>
            <person name="Dinh C."/>
            <person name="Coutinho P.M."/>
            <person name="Saito T."/>
            <person name="Elias M."/>
            <person name="Schaap P."/>
            <person name="Kay R.R."/>
            <person name="Henrissat B."/>
            <person name="Eichinger L."/>
            <person name="Rivero F."/>
            <person name="Putnam N.H."/>
            <person name="West C.M."/>
            <person name="Loomis W.F."/>
            <person name="Chisholm R.L."/>
            <person name="Shaulsky G."/>
            <person name="Strassmann J.E."/>
            <person name="Queller D.C."/>
            <person name="Kuspa A."/>
            <person name="Grigoriev I.V."/>
        </authorList>
    </citation>
    <scope>NUCLEOTIDE SEQUENCE [LARGE SCALE GENOMIC DNA]</scope>
    <source>
        <strain evidence="13">QSDP1</strain>
    </source>
</reference>
<dbReference type="OrthoDB" id="271628at2759"/>
<feature type="binding site" evidence="6">
    <location>
        <begin position="829"/>
        <end position="835"/>
    </location>
    <ligand>
        <name>substrate</name>
    </ligand>
</feature>
<dbReference type="GeneID" id="10505165"/>
<dbReference type="Proteomes" id="UP000001064">
    <property type="component" value="Unassembled WGS sequence"/>
</dbReference>
<name>F1A2F1_DICPU</name>
<dbReference type="GO" id="GO:0004438">
    <property type="term" value="F:phosphatidylinositol-3-phosphate phosphatase activity"/>
    <property type="evidence" value="ECO:0000318"/>
    <property type="project" value="GO_Central"/>
</dbReference>
<dbReference type="RefSeq" id="XP_003293846.1">
    <property type="nucleotide sequence ID" value="XM_003293798.1"/>
</dbReference>
<dbReference type="eggNOG" id="KOG4471">
    <property type="taxonomic scope" value="Eukaryota"/>
</dbReference>
<evidence type="ECO:0000259" key="11">
    <source>
        <dbReference type="PROSITE" id="PS51339"/>
    </source>
</evidence>
<sequence>MDSDKQTIYHPPAEQQQQNEANNGWTNGSVTTFTGTFSRGGAFKSKGFVDPSYYSSSVLVPISKNSQLNLTISSTETVYEKQKSYTVYVIKVRSDNNQWEIVRRYKHFRVFSIQIQNEVPSLASFEFPSKKLIGNMNPNFIKNRKEQLQKFLTSITLSQPAKLSRNLKVFLDPNFSPSLRTIINPSKEGYLYLLRPGKYLGTKKQWVKVYFVAVNSNLFFFKNREQPYMEARGVIQLCHCITKTITKQDRTCIEINENNSDQNNQSKYLFLSKGKSFSHKIHHSDISNNINNFNNTNNIDNNNNNNQQTNDNDIYYISSDSDSILEQWILTIEKETFKYLKDKQSPSQKIKLGNNKLLNRKSVKKQYKDDEVIDSQSNNNNTTEKEIQLLESELAKTTCKDLNIDSKLIDLDSNSSKNSTPSSSFLISSNQQLDQSPSSSNTTSNNTTTTTATPNRKQTILDSNISSNLNLLHSEEILYFSQSIIRVHQNAGTIGSITITNYRFYFASTIDSTNATLSIPLTMISKIVKCTGFTLDKVKYYAFELYCKDFNKVRFMHLPGSSQQKANSRLLEILESLIFKKYNQLFCFYNEEILGGDGWQIYNPIKEFERLGIPNEEWRISHFNKDYNYSPTYPSVIVVPKRISDQELINETSFRSKGRIPALVWKSSTSNATISRCSQPVVGISKKRSLDDEKMIESIRLANPASEKVYIMDARPQLNAVANQVMGLGYEDTNNDTYNNCVLKFLDIENIHKMRSCQKKLFKAIMNDQQHQQQEVDNTNNSNNSDEVNKYNLEDAKRDWLENIRAITYAAVDIVDLIQFFKSSIVVHCSDGWDRTSQLTSLAQILLDPYYRSIIGFQVLIEKEWLSFGHKFESRIGHGSKNYKSEEYSPIFLQFIDCVWQIMEQNPTSFEFNGIYLMEILHHLYSCRFGTFLFDCEEKRVSANLSTKTTSIWSYINQNVQPYLNKNYNAQTSINEPPIRVDTSELSLWSQYYSNLN</sequence>
<dbReference type="Pfam" id="PF06602">
    <property type="entry name" value="Myotub-related"/>
    <property type="match status" value="1"/>
</dbReference>
<keyword evidence="7" id="KW-0175">Coiled coil</keyword>
<evidence type="ECO:0000256" key="5">
    <source>
        <dbReference type="PIRSR" id="PIRSR630564-1"/>
    </source>
</evidence>
<evidence type="ECO:0000256" key="6">
    <source>
        <dbReference type="PIRSR" id="PIRSR630564-2"/>
    </source>
</evidence>
<evidence type="ECO:0000256" key="2">
    <source>
        <dbReference type="ARBA" id="ARBA00007471"/>
    </source>
</evidence>
<feature type="domain" description="PH" evidence="9">
    <location>
        <begin position="184"/>
        <end position="337"/>
    </location>
</feature>
<dbReference type="CDD" id="cd06093">
    <property type="entry name" value="PX_domain"/>
    <property type="match status" value="1"/>
</dbReference>
<dbReference type="EC" id="3.1.3.95" evidence="3"/>
<dbReference type="SUPFAM" id="SSF50729">
    <property type="entry name" value="PH domain-like"/>
    <property type="match status" value="2"/>
</dbReference>
<dbReference type="InterPro" id="IPR036871">
    <property type="entry name" value="PX_dom_sf"/>
</dbReference>
<dbReference type="FunCoup" id="F1A2F1">
    <property type="interactions" value="35"/>
</dbReference>
<dbReference type="InterPro" id="IPR030564">
    <property type="entry name" value="Myotubularin"/>
</dbReference>
<dbReference type="InterPro" id="IPR029021">
    <property type="entry name" value="Prot-tyrosine_phosphatase-like"/>
</dbReference>
<accession>F1A2F1</accession>
<evidence type="ECO:0000259" key="10">
    <source>
        <dbReference type="PROSITE" id="PS50195"/>
    </source>
</evidence>
<dbReference type="GO" id="GO:0012505">
    <property type="term" value="C:endomembrane system"/>
    <property type="evidence" value="ECO:0007669"/>
    <property type="project" value="UniProtKB-SubCell"/>
</dbReference>
<evidence type="ECO:0000256" key="4">
    <source>
        <dbReference type="ARBA" id="ARBA00023098"/>
    </source>
</evidence>
<dbReference type="SUPFAM" id="SSF64268">
    <property type="entry name" value="PX domain"/>
    <property type="match status" value="1"/>
</dbReference>
<feature type="active site" description="Phosphocysteine intermediate" evidence="5">
    <location>
        <position position="829"/>
    </location>
</feature>
<dbReference type="SMART" id="SM00233">
    <property type="entry name" value="PH"/>
    <property type="match status" value="1"/>
</dbReference>
<dbReference type="OMA" id="HHLYSCR"/>
<dbReference type="KEGG" id="dpp:DICPUDRAFT_158764"/>
<evidence type="ECO:0000256" key="1">
    <source>
        <dbReference type="ARBA" id="ARBA00004184"/>
    </source>
</evidence>
<dbReference type="AlphaFoldDB" id="F1A2F1"/>
<evidence type="ECO:0000259" key="9">
    <source>
        <dbReference type="PROSITE" id="PS50003"/>
    </source>
</evidence>
<dbReference type="Pfam" id="PF02893">
    <property type="entry name" value="GRAM"/>
    <property type="match status" value="1"/>
</dbReference>
<dbReference type="Pfam" id="PF00787">
    <property type="entry name" value="PX"/>
    <property type="match status" value="1"/>
</dbReference>
<dbReference type="GO" id="GO:0016020">
    <property type="term" value="C:membrane"/>
    <property type="evidence" value="ECO:0000318"/>
    <property type="project" value="GO_Central"/>
</dbReference>
<feature type="compositionally biased region" description="Low complexity" evidence="8">
    <location>
        <begin position="413"/>
        <end position="424"/>
    </location>
</feature>
<feature type="region of interest" description="Disordered" evidence="8">
    <location>
        <begin position="1"/>
        <end position="26"/>
    </location>
</feature>
<dbReference type="Gene3D" id="2.30.29.30">
    <property type="entry name" value="Pleckstrin-homology domain (PH domain)/Phosphotyrosine-binding domain (PTB)"/>
    <property type="match status" value="2"/>
</dbReference>
<dbReference type="InterPro" id="IPR004182">
    <property type="entry name" value="GRAM"/>
</dbReference>
<dbReference type="SUPFAM" id="SSF52799">
    <property type="entry name" value="(Phosphotyrosine protein) phosphatases II"/>
    <property type="match status" value="1"/>
</dbReference>
<dbReference type="VEuPathDB" id="AmoebaDB:DICPUDRAFT_158764"/>
<dbReference type="InterPro" id="IPR010569">
    <property type="entry name" value="Myotubularin-like_Pase_dom"/>
</dbReference>
<feature type="binding site" evidence="6">
    <location>
        <begin position="750"/>
        <end position="751"/>
    </location>
    <ligand>
        <name>substrate</name>
    </ligand>
</feature>
<comment type="subcellular location">
    <subcellularLocation>
        <location evidence="1">Endomembrane system</location>
        <topology evidence="1">Peripheral membrane protein</topology>
    </subcellularLocation>
</comment>
<dbReference type="InParanoid" id="F1A2F1"/>
<evidence type="ECO:0000256" key="3">
    <source>
        <dbReference type="ARBA" id="ARBA00012903"/>
    </source>
</evidence>
<evidence type="ECO:0000313" key="13">
    <source>
        <dbReference type="Proteomes" id="UP000001064"/>
    </source>
</evidence>
<feature type="compositionally biased region" description="Polar residues" evidence="8">
    <location>
        <begin position="425"/>
        <end position="435"/>
    </location>
</feature>
<dbReference type="STRING" id="5786.F1A2F1"/>
<dbReference type="PROSITE" id="PS51339">
    <property type="entry name" value="PPASE_MYOTUBULARIN"/>
    <property type="match status" value="1"/>
</dbReference>
<feature type="compositionally biased region" description="Low complexity" evidence="8">
    <location>
        <begin position="13"/>
        <end position="23"/>
    </location>
</feature>
<dbReference type="GO" id="GO:0035091">
    <property type="term" value="F:phosphatidylinositol binding"/>
    <property type="evidence" value="ECO:0007669"/>
    <property type="project" value="InterPro"/>
</dbReference>
<keyword evidence="13" id="KW-1185">Reference proteome</keyword>
<dbReference type="GO" id="GO:0005737">
    <property type="term" value="C:cytoplasm"/>
    <property type="evidence" value="ECO:0000318"/>
    <property type="project" value="GO_Central"/>
</dbReference>
<feature type="compositionally biased region" description="Low complexity" evidence="8">
    <location>
        <begin position="436"/>
        <end position="459"/>
    </location>
</feature>
<dbReference type="InterPro" id="IPR003595">
    <property type="entry name" value="Tyr_Pase_cat"/>
</dbReference>
<dbReference type="SMART" id="SM00404">
    <property type="entry name" value="PTPc_motif"/>
    <property type="match status" value="1"/>
</dbReference>
<dbReference type="SMART" id="SM00312">
    <property type="entry name" value="PX"/>
    <property type="match status" value="1"/>
</dbReference>
<dbReference type="InterPro" id="IPR016130">
    <property type="entry name" value="Tyr_Pase_AS"/>
</dbReference>
<dbReference type="PANTHER" id="PTHR10807">
    <property type="entry name" value="MYOTUBULARIN-RELATED"/>
    <property type="match status" value="1"/>
</dbReference>
<feature type="domain" description="PX" evidence="10">
    <location>
        <begin position="66"/>
        <end position="178"/>
    </location>
</feature>
<feature type="domain" description="Myotubularin phosphatase" evidence="11">
    <location>
        <begin position="598"/>
        <end position="993"/>
    </location>
</feature>
<dbReference type="PROSITE" id="PS00383">
    <property type="entry name" value="TYR_PHOSPHATASE_1"/>
    <property type="match status" value="1"/>
</dbReference>
<dbReference type="PROSITE" id="PS50003">
    <property type="entry name" value="PH_DOMAIN"/>
    <property type="match status" value="1"/>
</dbReference>
<protein>
    <recommendedName>
        <fullName evidence="3">phosphatidylinositol-3,5-bisphosphate 3-phosphatase</fullName>
        <ecNumber evidence="3">3.1.3.95</ecNumber>
    </recommendedName>
</protein>
<dbReference type="GO" id="GO:0052629">
    <property type="term" value="F:phosphatidylinositol-3,5-bisphosphate 3-phosphatase activity"/>
    <property type="evidence" value="ECO:0007669"/>
    <property type="project" value="UniProtKB-EC"/>
</dbReference>
<comment type="similarity">
    <text evidence="2">Belongs to the protein-tyrosine phosphatase family. Non-receptor class myotubularin subfamily.</text>
</comment>
<evidence type="ECO:0000256" key="7">
    <source>
        <dbReference type="SAM" id="Coils"/>
    </source>
</evidence>